<dbReference type="KEGG" id="pda:103703364"/>
<dbReference type="AlphaFoldDB" id="A0A8B7BSN3"/>
<keyword evidence="3" id="KW-1185">Reference proteome</keyword>
<dbReference type="OrthoDB" id="1304551at2759"/>
<accession>A0A8B7BSN3</accession>
<dbReference type="InterPro" id="IPR044804">
    <property type="entry name" value="Ribosomal_eL20z-like"/>
</dbReference>
<evidence type="ECO:0000313" key="3">
    <source>
        <dbReference type="Proteomes" id="UP000228380"/>
    </source>
</evidence>
<feature type="transmembrane region" description="Helical" evidence="2">
    <location>
        <begin position="129"/>
        <end position="149"/>
    </location>
</feature>
<feature type="compositionally biased region" description="Pro residues" evidence="1">
    <location>
        <begin position="27"/>
        <end position="40"/>
    </location>
</feature>
<reference evidence="4" key="2">
    <citation type="submission" date="2025-08" db="UniProtKB">
        <authorList>
            <consortium name="RefSeq"/>
        </authorList>
    </citation>
    <scope>IDENTIFICATION</scope>
    <source>
        <tissue evidence="4">Young leaves</tissue>
    </source>
</reference>
<dbReference type="PANTHER" id="PTHR46631:SF27">
    <property type="entry name" value="OS05G0564800 PROTEIN"/>
    <property type="match status" value="1"/>
</dbReference>
<organism evidence="3 4">
    <name type="scientific">Phoenix dactylifera</name>
    <name type="common">Date palm</name>
    <dbReference type="NCBI Taxonomy" id="42345"/>
    <lineage>
        <taxon>Eukaryota</taxon>
        <taxon>Viridiplantae</taxon>
        <taxon>Streptophyta</taxon>
        <taxon>Embryophyta</taxon>
        <taxon>Tracheophyta</taxon>
        <taxon>Spermatophyta</taxon>
        <taxon>Magnoliopsida</taxon>
        <taxon>Liliopsida</taxon>
        <taxon>Arecaceae</taxon>
        <taxon>Coryphoideae</taxon>
        <taxon>Phoeniceae</taxon>
        <taxon>Phoenix</taxon>
    </lineage>
</organism>
<keyword evidence="2" id="KW-0812">Transmembrane</keyword>
<dbReference type="Proteomes" id="UP000228380">
    <property type="component" value="Chromosome 8"/>
</dbReference>
<dbReference type="GeneID" id="103703364"/>
<evidence type="ECO:0000313" key="4">
    <source>
        <dbReference type="RefSeq" id="XP_008784423.1"/>
    </source>
</evidence>
<gene>
    <name evidence="4" type="primary">LOC103703364</name>
</gene>
<feature type="region of interest" description="Disordered" evidence="1">
    <location>
        <begin position="1"/>
        <end position="40"/>
    </location>
</feature>
<evidence type="ECO:0000256" key="2">
    <source>
        <dbReference type="SAM" id="Phobius"/>
    </source>
</evidence>
<feature type="transmembrane region" description="Helical" evidence="2">
    <location>
        <begin position="94"/>
        <end position="122"/>
    </location>
</feature>
<keyword evidence="2" id="KW-0472">Membrane</keyword>
<reference evidence="3" key="1">
    <citation type="journal article" date="2019" name="Nat. Commun.">
        <title>Genome-wide association mapping of date palm fruit traits.</title>
        <authorList>
            <person name="Hazzouri K.M."/>
            <person name="Gros-Balthazard M."/>
            <person name="Flowers J.M."/>
            <person name="Copetti D."/>
            <person name="Lemansour A."/>
            <person name="Lebrun M."/>
            <person name="Masmoudi K."/>
            <person name="Ferrand S."/>
            <person name="Dhar M.I."/>
            <person name="Fresquez Z.A."/>
            <person name="Rosas U."/>
            <person name="Zhang J."/>
            <person name="Talag J."/>
            <person name="Lee S."/>
            <person name="Kudrna D."/>
            <person name="Powell R.F."/>
            <person name="Leitch I.J."/>
            <person name="Krueger R.R."/>
            <person name="Wing R.A."/>
            <person name="Amiri K.M.A."/>
            <person name="Purugganan M.D."/>
        </authorList>
    </citation>
    <scope>NUCLEOTIDE SEQUENCE [LARGE SCALE GENOMIC DNA]</scope>
    <source>
        <strain evidence="3">cv. Khalas</strain>
    </source>
</reference>
<protein>
    <submittedName>
        <fullName evidence="4">60S ribosomal protein L18a-like protein</fullName>
    </submittedName>
</protein>
<proteinExistence type="predicted"/>
<dbReference type="RefSeq" id="XP_008784423.1">
    <property type="nucleotide sequence ID" value="XM_008786201.4"/>
</dbReference>
<dbReference type="PANTHER" id="PTHR46631">
    <property type="entry name" value="60S RIBOSOMAL PROTEIN L18A-LIKE"/>
    <property type="match status" value="1"/>
</dbReference>
<sequence length="155" mass="17113">MAMMGGKDGEGDPTKISVEHPPRYGTFPPPPPPSSSAPLLPQPQYPPPLTYYHNPQQPATYHAIQVGYQTQPYQALVDGIPMREPPLPFCGIGIGWALFLSGFFLAAIPWYVGVFILLFVALDYREKPGLVACTVAAVLTLFPIILQAFNFHIFW</sequence>
<keyword evidence="2" id="KW-1133">Transmembrane helix</keyword>
<evidence type="ECO:0000256" key="1">
    <source>
        <dbReference type="SAM" id="MobiDB-lite"/>
    </source>
</evidence>
<feature type="compositionally biased region" description="Basic and acidic residues" evidence="1">
    <location>
        <begin position="7"/>
        <end position="22"/>
    </location>
</feature>
<name>A0A8B7BSN3_PHODC</name>